<sequence>MSDEVFEGEVPAATLTQSSARAGAMLRAAREAQGLHIAALAVALKVSVKRLEALEAGRFEELPDMVFVRSLALSVCRSLKIDPTPIMASLPELQASPFKANETSLNATFKDSGGGSRRGVFAQVSTPIGLAVLALFVAIVVILTWPEMQSPFVEAIAPINAPEPALATELETLVPVEAGSAVESADGVPVTPAPLPSPVQTPVNSPGEVASKAAVASVGSAVVLEDSVLPVQPAVLELSGRGESWVEVTDAAGLPKLRKILANGEVVSVAGQLPLSVVVGRADVVSVSVRGKPFDLTPLIRENVARFEVK</sequence>
<keyword evidence="1" id="KW-0812">Transmembrane</keyword>
<dbReference type="AlphaFoldDB" id="A0A1Q8YBG5"/>
<feature type="domain" description="Cytoskeleton protein RodZ-like C-terminal" evidence="2">
    <location>
        <begin position="238"/>
        <end position="308"/>
    </location>
</feature>
<dbReference type="InterPro" id="IPR010982">
    <property type="entry name" value="Lambda_DNA-bd_dom_sf"/>
</dbReference>
<evidence type="ECO:0000259" key="2">
    <source>
        <dbReference type="Pfam" id="PF13464"/>
    </source>
</evidence>
<evidence type="ECO:0000313" key="3">
    <source>
        <dbReference type="EMBL" id="OLP05249.1"/>
    </source>
</evidence>
<protein>
    <recommendedName>
        <fullName evidence="2">Cytoskeleton protein RodZ-like C-terminal domain-containing protein</fullName>
    </recommendedName>
</protein>
<dbReference type="Pfam" id="PF13464">
    <property type="entry name" value="RodZ_C"/>
    <property type="match status" value="1"/>
</dbReference>
<accession>A0A1Q8YBG5</accession>
<evidence type="ECO:0000256" key="1">
    <source>
        <dbReference type="SAM" id="Phobius"/>
    </source>
</evidence>
<proteinExistence type="predicted"/>
<dbReference type="SUPFAM" id="SSF47413">
    <property type="entry name" value="lambda repressor-like DNA-binding domains"/>
    <property type="match status" value="1"/>
</dbReference>
<dbReference type="InterPro" id="IPR025194">
    <property type="entry name" value="RodZ-like_C"/>
</dbReference>
<feature type="transmembrane region" description="Helical" evidence="1">
    <location>
        <begin position="120"/>
        <end position="145"/>
    </location>
</feature>
<keyword evidence="4" id="KW-1185">Reference proteome</keyword>
<dbReference type="GO" id="GO:0003677">
    <property type="term" value="F:DNA binding"/>
    <property type="evidence" value="ECO:0007669"/>
    <property type="project" value="InterPro"/>
</dbReference>
<dbReference type="STRING" id="81479.RA876_10830"/>
<name>A0A1Q8YBG5_9BURK</name>
<dbReference type="CDD" id="cd00093">
    <property type="entry name" value="HTH_XRE"/>
    <property type="match status" value="1"/>
</dbReference>
<dbReference type="RefSeq" id="WP_075587540.1">
    <property type="nucleotide sequence ID" value="NZ_MSYM01000017.1"/>
</dbReference>
<dbReference type="Gene3D" id="1.10.260.40">
    <property type="entry name" value="lambda repressor-like DNA-binding domains"/>
    <property type="match status" value="1"/>
</dbReference>
<keyword evidence="1" id="KW-1133">Transmembrane helix</keyword>
<organism evidence="3 4">
    <name type="scientific">Rhodoferax antarcticus ANT.BR</name>
    <dbReference type="NCBI Taxonomy" id="1111071"/>
    <lineage>
        <taxon>Bacteria</taxon>
        <taxon>Pseudomonadati</taxon>
        <taxon>Pseudomonadota</taxon>
        <taxon>Betaproteobacteria</taxon>
        <taxon>Burkholderiales</taxon>
        <taxon>Comamonadaceae</taxon>
        <taxon>Rhodoferax</taxon>
    </lineage>
</organism>
<dbReference type="Proteomes" id="UP000185911">
    <property type="component" value="Unassembled WGS sequence"/>
</dbReference>
<dbReference type="Pfam" id="PF13413">
    <property type="entry name" value="HTH_25"/>
    <property type="match status" value="1"/>
</dbReference>
<comment type="caution">
    <text evidence="3">The sequence shown here is derived from an EMBL/GenBank/DDBJ whole genome shotgun (WGS) entry which is preliminary data.</text>
</comment>
<evidence type="ECO:0000313" key="4">
    <source>
        <dbReference type="Proteomes" id="UP000185911"/>
    </source>
</evidence>
<keyword evidence="1" id="KW-0472">Membrane</keyword>
<dbReference type="InterPro" id="IPR001387">
    <property type="entry name" value="Cro/C1-type_HTH"/>
</dbReference>
<dbReference type="EMBL" id="MSYM01000017">
    <property type="protein sequence ID" value="OLP05249.1"/>
    <property type="molecule type" value="Genomic_DNA"/>
</dbReference>
<reference evidence="3 4" key="1">
    <citation type="submission" date="2017-01" db="EMBL/GenBank/DDBJ databases">
        <title>Genome sequence of Rhodoferax antarcticus ANT.BR, a psychrophilic purple nonsulfur bacterium from an Antarctic microbial mat.</title>
        <authorList>
            <person name="Baker J."/>
            <person name="Riester C."/>
            <person name="Skinner B."/>
            <person name="Newell A."/>
            <person name="Swingley W."/>
            <person name="Madigan M."/>
            <person name="Jung D."/>
            <person name="Asao M."/>
            <person name="Chen M."/>
            <person name="Loughlin P."/>
            <person name="Pan H."/>
            <person name="Lin S."/>
            <person name="Li N."/>
            <person name="Shaw J."/>
            <person name="Prado M."/>
            <person name="Sherman C."/>
            <person name="Li X."/>
            <person name="Tang J."/>
            <person name="Blankenship R."/>
            <person name="Zhao T."/>
            <person name="Touchman J."/>
            <person name="Sattley M."/>
        </authorList>
    </citation>
    <scope>NUCLEOTIDE SEQUENCE [LARGE SCALE GENOMIC DNA]</scope>
    <source>
        <strain evidence="3 4">ANT.BR</strain>
    </source>
</reference>
<dbReference type="InterPro" id="IPR050400">
    <property type="entry name" value="Bact_Cytoskel_RodZ"/>
</dbReference>
<dbReference type="PANTHER" id="PTHR34475:SF1">
    <property type="entry name" value="CYTOSKELETON PROTEIN RODZ"/>
    <property type="match status" value="1"/>
</dbReference>
<dbReference type="PANTHER" id="PTHR34475">
    <property type="match status" value="1"/>
</dbReference>
<gene>
    <name evidence="3" type="ORF">BLL52_3374</name>
</gene>